<dbReference type="STRING" id="1802505.A3D01_04825"/>
<dbReference type="Pfam" id="PF13231">
    <property type="entry name" value="PMT_2"/>
    <property type="match status" value="1"/>
</dbReference>
<keyword evidence="5 8" id="KW-0812">Transmembrane</keyword>
<accession>A0A1F7Z066</accession>
<comment type="subcellular location">
    <subcellularLocation>
        <location evidence="1">Cell membrane</location>
        <topology evidence="1">Multi-pass membrane protein</topology>
    </subcellularLocation>
</comment>
<gene>
    <name evidence="10" type="ORF">A3D01_04825</name>
</gene>
<feature type="transmembrane region" description="Helical" evidence="8">
    <location>
        <begin position="95"/>
        <end position="116"/>
    </location>
</feature>
<dbReference type="InterPro" id="IPR050297">
    <property type="entry name" value="LipidA_mod_glycosyltrf_83"/>
</dbReference>
<keyword evidence="7 8" id="KW-0472">Membrane</keyword>
<dbReference type="GO" id="GO:0009103">
    <property type="term" value="P:lipopolysaccharide biosynthetic process"/>
    <property type="evidence" value="ECO:0007669"/>
    <property type="project" value="UniProtKB-ARBA"/>
</dbReference>
<feature type="transmembrane region" description="Helical" evidence="8">
    <location>
        <begin position="321"/>
        <end position="340"/>
    </location>
</feature>
<evidence type="ECO:0000256" key="5">
    <source>
        <dbReference type="ARBA" id="ARBA00022692"/>
    </source>
</evidence>
<dbReference type="AlphaFoldDB" id="A0A1F7Z066"/>
<dbReference type="GO" id="GO:0005886">
    <property type="term" value="C:plasma membrane"/>
    <property type="evidence" value="ECO:0007669"/>
    <property type="project" value="UniProtKB-SubCell"/>
</dbReference>
<keyword evidence="4" id="KW-0808">Transferase</keyword>
<reference evidence="10 11" key="1">
    <citation type="journal article" date="2016" name="Nat. Commun.">
        <title>Thousands of microbial genomes shed light on interconnected biogeochemical processes in an aquifer system.</title>
        <authorList>
            <person name="Anantharaman K."/>
            <person name="Brown C.T."/>
            <person name="Hug L.A."/>
            <person name="Sharon I."/>
            <person name="Castelle C.J."/>
            <person name="Probst A.J."/>
            <person name="Thomas B.C."/>
            <person name="Singh A."/>
            <person name="Wilkins M.J."/>
            <person name="Karaoz U."/>
            <person name="Brodie E.L."/>
            <person name="Williams K.H."/>
            <person name="Hubbard S.S."/>
            <person name="Banfield J.F."/>
        </authorList>
    </citation>
    <scope>NUCLEOTIDE SEQUENCE [LARGE SCALE GENOMIC DNA]</scope>
</reference>
<dbReference type="InterPro" id="IPR038731">
    <property type="entry name" value="RgtA/B/C-like"/>
</dbReference>
<feature type="transmembrane region" description="Helical" evidence="8">
    <location>
        <begin position="146"/>
        <end position="163"/>
    </location>
</feature>
<dbReference type="PANTHER" id="PTHR33908">
    <property type="entry name" value="MANNOSYLTRANSFERASE YKCB-RELATED"/>
    <property type="match status" value="1"/>
</dbReference>
<protein>
    <recommendedName>
        <fullName evidence="9">Glycosyltransferase RgtA/B/C/D-like domain-containing protein</fullName>
    </recommendedName>
</protein>
<evidence type="ECO:0000256" key="7">
    <source>
        <dbReference type="ARBA" id="ARBA00023136"/>
    </source>
</evidence>
<evidence type="ECO:0000256" key="1">
    <source>
        <dbReference type="ARBA" id="ARBA00004651"/>
    </source>
</evidence>
<evidence type="ECO:0000259" key="9">
    <source>
        <dbReference type="Pfam" id="PF13231"/>
    </source>
</evidence>
<feature type="transmembrane region" description="Helical" evidence="8">
    <location>
        <begin position="272"/>
        <end position="292"/>
    </location>
</feature>
<feature type="transmembrane region" description="Helical" evidence="8">
    <location>
        <begin position="212"/>
        <end position="230"/>
    </location>
</feature>
<comment type="caution">
    <text evidence="10">The sequence shown here is derived from an EMBL/GenBank/DDBJ whole genome shotgun (WGS) entry which is preliminary data.</text>
</comment>
<feature type="transmembrane region" description="Helical" evidence="8">
    <location>
        <begin position="12"/>
        <end position="30"/>
    </location>
</feature>
<proteinExistence type="predicted"/>
<dbReference type="PANTHER" id="PTHR33908:SF11">
    <property type="entry name" value="MEMBRANE PROTEIN"/>
    <property type="match status" value="1"/>
</dbReference>
<keyword evidence="6 8" id="KW-1133">Transmembrane helix</keyword>
<feature type="domain" description="Glycosyltransferase RgtA/B/C/D-like" evidence="9">
    <location>
        <begin position="73"/>
        <end position="227"/>
    </location>
</feature>
<keyword evidence="3" id="KW-0328">Glycosyltransferase</keyword>
<dbReference type="GO" id="GO:0016763">
    <property type="term" value="F:pentosyltransferase activity"/>
    <property type="evidence" value="ECO:0007669"/>
    <property type="project" value="TreeGrafter"/>
</dbReference>
<feature type="transmembrane region" description="Helical" evidence="8">
    <location>
        <begin position="183"/>
        <end position="200"/>
    </location>
</feature>
<feature type="transmembrane region" description="Helical" evidence="8">
    <location>
        <begin position="347"/>
        <end position="365"/>
    </location>
</feature>
<sequence length="507" mass="58390">MLYLITKRSNRYIIYLTLIFVFAVIIRFLYFPQNVYFSYDQARDFYFAQDILKGDIRLIGPPSAANQNLFPGPLPLYIYAFIQLLFGKSPEIMSIFFRIYNALGVFLVFMIVAKLFNKRVALLSSILYTISYEQSQYSLIMSHQPLAVLSVLVFYLGLTMLIFKRKPIGLPILAFGLGLSIQFHYVYVFLLPILLINYLVFRQGLPKITGKYLTHSTLIFLATISTYIIAEFKFKFKTVITILGSGSNSLAHPKEALYAVERFVHDSFGLDYGYVFLVLFLLVLILFYFFSVEENKKKVAFLFTWFLGGILPYFFTGTRGYYYSAGASVSLLILLSLLTVKLSKKYLVISISILLFVILNNFVLIRNQNPRGPNLEIVIQPGMLLPQEEKAIDFIYQSTQEKPLIVKALTVPLKINTTWGYLFEWYGEKNYGYLPVWSEKPAEGFGGSLPYVTKRSELPDTQFIIIEPVNGIPKSEIDKFFNEESYFTKLVEEKDFGTIVVQKRMKI</sequence>
<name>A0A1F7Z066_9BACT</name>
<dbReference type="Proteomes" id="UP000177169">
    <property type="component" value="Unassembled WGS sequence"/>
</dbReference>
<dbReference type="EMBL" id="MGGR01000027">
    <property type="protein sequence ID" value="OGM32870.1"/>
    <property type="molecule type" value="Genomic_DNA"/>
</dbReference>
<keyword evidence="2" id="KW-1003">Cell membrane</keyword>
<evidence type="ECO:0000256" key="6">
    <source>
        <dbReference type="ARBA" id="ARBA00022989"/>
    </source>
</evidence>
<evidence type="ECO:0000256" key="4">
    <source>
        <dbReference type="ARBA" id="ARBA00022679"/>
    </source>
</evidence>
<evidence type="ECO:0000256" key="3">
    <source>
        <dbReference type="ARBA" id="ARBA00022676"/>
    </source>
</evidence>
<evidence type="ECO:0000313" key="10">
    <source>
        <dbReference type="EMBL" id="OGM32870.1"/>
    </source>
</evidence>
<evidence type="ECO:0000256" key="2">
    <source>
        <dbReference type="ARBA" id="ARBA00022475"/>
    </source>
</evidence>
<organism evidence="10 11">
    <name type="scientific">Candidatus Woesebacteria bacterium RIFCSPHIGHO2_02_FULL_39_13</name>
    <dbReference type="NCBI Taxonomy" id="1802505"/>
    <lineage>
        <taxon>Bacteria</taxon>
        <taxon>Candidatus Woeseibacteriota</taxon>
    </lineage>
</organism>
<evidence type="ECO:0000256" key="8">
    <source>
        <dbReference type="SAM" id="Phobius"/>
    </source>
</evidence>
<evidence type="ECO:0000313" key="11">
    <source>
        <dbReference type="Proteomes" id="UP000177169"/>
    </source>
</evidence>
<feature type="transmembrane region" description="Helical" evidence="8">
    <location>
        <begin position="299"/>
        <end position="315"/>
    </location>
</feature>